<dbReference type="Pfam" id="PF11104">
    <property type="entry name" value="PilM_2"/>
    <property type="match status" value="1"/>
</dbReference>
<dbReference type="InterPro" id="IPR003494">
    <property type="entry name" value="SHS2_FtsA"/>
</dbReference>
<dbReference type="EMBL" id="MFTS01000009">
    <property type="protein sequence ID" value="OGI67804.1"/>
    <property type="molecule type" value="Genomic_DNA"/>
</dbReference>
<dbReference type="InterPro" id="IPR050696">
    <property type="entry name" value="FtsA/MreB"/>
</dbReference>
<dbReference type="Gene3D" id="3.30.1490.300">
    <property type="match status" value="1"/>
</dbReference>
<dbReference type="CDD" id="cd24049">
    <property type="entry name" value="ASKHA_NBD_PilM"/>
    <property type="match status" value="1"/>
</dbReference>
<reference evidence="2 3" key="1">
    <citation type="journal article" date="2016" name="Nat. Commun.">
        <title>Thousands of microbial genomes shed light on interconnected biogeochemical processes in an aquifer system.</title>
        <authorList>
            <person name="Anantharaman K."/>
            <person name="Brown C.T."/>
            <person name="Hug L.A."/>
            <person name="Sharon I."/>
            <person name="Castelle C.J."/>
            <person name="Probst A.J."/>
            <person name="Thomas B.C."/>
            <person name="Singh A."/>
            <person name="Wilkins M.J."/>
            <person name="Karaoz U."/>
            <person name="Brodie E.L."/>
            <person name="Williams K.H."/>
            <person name="Hubbard S.S."/>
            <person name="Banfield J.F."/>
        </authorList>
    </citation>
    <scope>NUCLEOTIDE SEQUENCE [LARGE SCALE GENOMIC DNA]</scope>
</reference>
<dbReference type="PIRSF" id="PIRSF019169">
    <property type="entry name" value="PilM"/>
    <property type="match status" value="1"/>
</dbReference>
<evidence type="ECO:0000313" key="2">
    <source>
        <dbReference type="EMBL" id="OGI67804.1"/>
    </source>
</evidence>
<feature type="domain" description="SHS2" evidence="1">
    <location>
        <begin position="22"/>
        <end position="183"/>
    </location>
</feature>
<comment type="caution">
    <text evidence="2">The sequence shown here is derived from an EMBL/GenBank/DDBJ whole genome shotgun (WGS) entry which is preliminary data.</text>
</comment>
<evidence type="ECO:0000313" key="3">
    <source>
        <dbReference type="Proteomes" id="UP000178235"/>
    </source>
</evidence>
<protein>
    <recommendedName>
        <fullName evidence="1">SHS2 domain-containing protein</fullName>
    </recommendedName>
</protein>
<sequence length="362" mass="40909">MNSFNKFFNRFFPVPFFVSMPSFGLDIGDESLKYIELIHTKDGIRIGRHGEKSIPPGIIESGKIKNPKKMEEILLSLKKEVGIKSVRVSLPEEQVYLFELRLEKAGLTSIRESIELALEEHVPIQAPEAIFDYELLNQDAQSLELQVATIPKNVIESYLTIFKNAQIRVRSFELEAQAIARAVVKTNDRGTYMIVDFGKTRTGIFIISRGVVMFTSTLDVGGVMLNGMIAKNFKISYEEAEKMKRKYGLERNAPNKELFSVLLNSVSVLRDEIMKHFLYWHTHVDAEGKSNPPIDKIILCGGDSNLIGLADYFSITTKSPVEMSNVWVNISDTEKYIPEINFKQALSFAAALGLALRDFENN</sequence>
<dbReference type="AlphaFoldDB" id="A0A1F6VDY2"/>
<dbReference type="InterPro" id="IPR043129">
    <property type="entry name" value="ATPase_NBD"/>
</dbReference>
<dbReference type="InterPro" id="IPR005883">
    <property type="entry name" value="PilM"/>
</dbReference>
<proteinExistence type="predicted"/>
<dbReference type="PANTHER" id="PTHR32432">
    <property type="entry name" value="CELL DIVISION PROTEIN FTSA-RELATED"/>
    <property type="match status" value="1"/>
</dbReference>
<name>A0A1F6VDY2_9BACT</name>
<gene>
    <name evidence="2" type="ORF">A2738_03330</name>
</gene>
<accession>A0A1F6VDY2</accession>
<dbReference type="PANTHER" id="PTHR32432:SF3">
    <property type="entry name" value="ETHANOLAMINE UTILIZATION PROTEIN EUTJ"/>
    <property type="match status" value="1"/>
</dbReference>
<dbReference type="Gene3D" id="3.30.420.40">
    <property type="match status" value="2"/>
</dbReference>
<dbReference type="SMART" id="SM00842">
    <property type="entry name" value="FtsA"/>
    <property type="match status" value="1"/>
</dbReference>
<dbReference type="SUPFAM" id="SSF53067">
    <property type="entry name" value="Actin-like ATPase domain"/>
    <property type="match status" value="2"/>
</dbReference>
<organism evidence="2 3">
    <name type="scientific">Candidatus Nomurabacteria bacterium RIFCSPHIGHO2_01_FULL_42_15</name>
    <dbReference type="NCBI Taxonomy" id="1801742"/>
    <lineage>
        <taxon>Bacteria</taxon>
        <taxon>Candidatus Nomuraibacteriota</taxon>
    </lineage>
</organism>
<dbReference type="GO" id="GO:0051301">
    <property type="term" value="P:cell division"/>
    <property type="evidence" value="ECO:0007669"/>
    <property type="project" value="InterPro"/>
</dbReference>
<dbReference type="Proteomes" id="UP000178235">
    <property type="component" value="Unassembled WGS sequence"/>
</dbReference>
<evidence type="ECO:0000259" key="1">
    <source>
        <dbReference type="SMART" id="SM00842"/>
    </source>
</evidence>